<dbReference type="GO" id="GO:0000976">
    <property type="term" value="F:transcription cis-regulatory region binding"/>
    <property type="evidence" value="ECO:0007669"/>
    <property type="project" value="TreeGrafter"/>
</dbReference>
<evidence type="ECO:0000313" key="5">
    <source>
        <dbReference type="EMBL" id="AXI80955.1"/>
    </source>
</evidence>
<proteinExistence type="predicted"/>
<dbReference type="PANTHER" id="PTHR30146">
    <property type="entry name" value="LACI-RELATED TRANSCRIPTIONAL REPRESSOR"/>
    <property type="match status" value="1"/>
</dbReference>
<dbReference type="SUPFAM" id="SSF53822">
    <property type="entry name" value="Periplasmic binding protein-like I"/>
    <property type="match status" value="1"/>
</dbReference>
<dbReference type="GO" id="GO:0003700">
    <property type="term" value="F:DNA-binding transcription factor activity"/>
    <property type="evidence" value="ECO:0007669"/>
    <property type="project" value="TreeGrafter"/>
</dbReference>
<dbReference type="OrthoDB" id="252678at2"/>
<dbReference type="Proteomes" id="UP000249340">
    <property type="component" value="Chromosome"/>
</dbReference>
<dbReference type="KEGG" id="stri:C7M71_029810"/>
<dbReference type="Pfam" id="PF13377">
    <property type="entry name" value="Peripla_BP_3"/>
    <property type="match status" value="1"/>
</dbReference>
<dbReference type="SMART" id="SM00354">
    <property type="entry name" value="HTH_LACI"/>
    <property type="match status" value="1"/>
</dbReference>
<keyword evidence="3" id="KW-0804">Transcription</keyword>
<dbReference type="PROSITE" id="PS00356">
    <property type="entry name" value="HTH_LACI_1"/>
    <property type="match status" value="1"/>
</dbReference>
<accession>A0A345T4Q0</accession>
<dbReference type="InterPro" id="IPR010982">
    <property type="entry name" value="Lambda_DNA-bd_dom_sf"/>
</dbReference>
<dbReference type="SUPFAM" id="SSF47413">
    <property type="entry name" value="lambda repressor-like DNA-binding domains"/>
    <property type="match status" value="1"/>
</dbReference>
<evidence type="ECO:0000256" key="1">
    <source>
        <dbReference type="ARBA" id="ARBA00023015"/>
    </source>
</evidence>
<reference evidence="6" key="1">
    <citation type="submission" date="2018-07" db="EMBL/GenBank/DDBJ databases">
        <title>Streptacidiphilus bronchialis DSM 106435 chromosome.</title>
        <authorList>
            <person name="Batra D."/>
            <person name="Gulvik C.A."/>
        </authorList>
    </citation>
    <scope>NUCLEOTIDE SEQUENCE [LARGE SCALE GENOMIC DNA]</scope>
    <source>
        <strain evidence="6">DSM 106435</strain>
    </source>
</reference>
<evidence type="ECO:0000259" key="4">
    <source>
        <dbReference type="PROSITE" id="PS50932"/>
    </source>
</evidence>
<dbReference type="PANTHER" id="PTHR30146:SF153">
    <property type="entry name" value="LACTOSE OPERON REPRESSOR"/>
    <property type="match status" value="1"/>
</dbReference>
<dbReference type="InterPro" id="IPR046335">
    <property type="entry name" value="LacI/GalR-like_sensor"/>
</dbReference>
<dbReference type="Pfam" id="PF00356">
    <property type="entry name" value="LacI"/>
    <property type="match status" value="1"/>
</dbReference>
<organism evidence="5 6">
    <name type="scientific">Peterkaempfera bronchialis</name>
    <dbReference type="NCBI Taxonomy" id="2126346"/>
    <lineage>
        <taxon>Bacteria</taxon>
        <taxon>Bacillati</taxon>
        <taxon>Actinomycetota</taxon>
        <taxon>Actinomycetes</taxon>
        <taxon>Kitasatosporales</taxon>
        <taxon>Streptomycetaceae</taxon>
        <taxon>Peterkaempfera</taxon>
    </lineage>
</organism>
<keyword evidence="2" id="KW-0238">DNA-binding</keyword>
<keyword evidence="6" id="KW-1185">Reference proteome</keyword>
<feature type="domain" description="HTH lacI-type" evidence="4">
    <location>
        <begin position="7"/>
        <end position="61"/>
    </location>
</feature>
<dbReference type="EMBL" id="CP031264">
    <property type="protein sequence ID" value="AXI80955.1"/>
    <property type="molecule type" value="Genomic_DNA"/>
</dbReference>
<dbReference type="InterPro" id="IPR028082">
    <property type="entry name" value="Peripla_BP_I"/>
</dbReference>
<evidence type="ECO:0000256" key="2">
    <source>
        <dbReference type="ARBA" id="ARBA00023125"/>
    </source>
</evidence>
<dbReference type="PRINTS" id="PR00036">
    <property type="entry name" value="HTHLACI"/>
</dbReference>
<evidence type="ECO:0000313" key="6">
    <source>
        <dbReference type="Proteomes" id="UP000249340"/>
    </source>
</evidence>
<dbReference type="Gene3D" id="3.40.50.2300">
    <property type="match status" value="2"/>
</dbReference>
<dbReference type="CDD" id="cd01392">
    <property type="entry name" value="HTH_LacI"/>
    <property type="match status" value="1"/>
</dbReference>
<keyword evidence="1" id="KW-0805">Transcription regulation</keyword>
<dbReference type="Gene3D" id="1.10.260.40">
    <property type="entry name" value="lambda repressor-like DNA-binding domains"/>
    <property type="match status" value="1"/>
</dbReference>
<sequence length="339" mass="35788">MASSGRVTIRDVARAAGVSVTTVSHVLNGKGAVAPATRERILRMADELRYRANPVAQSLRGGRTGLIALAIRPLDAIGYTLQGVDHFVRLAGAAATTALDRGFGLMLVPDLTRSSVPAAMNLDGGIVVDPFVGDPVLAELLDQGLPVVSVGRDPARPEHIWWAGTDDRAETRRMLDLLVARGGRRIAFVAGTDDNAWNHDSIAAYLAWAEERGQEPILERVPEQRGEEGGTEVAGVLFSRPAPPDAVLANTGRHAVSIARVAMSLGWDIPGRLLVAAGSDSEHTRFATPGITALELAPEATGRLAVELLLERLAGGAEPVPPRIAPAVLHERASTARAL</sequence>
<dbReference type="AlphaFoldDB" id="A0A345T4Q0"/>
<evidence type="ECO:0000256" key="3">
    <source>
        <dbReference type="ARBA" id="ARBA00023163"/>
    </source>
</evidence>
<gene>
    <name evidence="5" type="ORF">C7M71_029810</name>
</gene>
<name>A0A345T4Q0_9ACTN</name>
<protein>
    <submittedName>
        <fullName evidence="5">LacI family transcriptional regulator</fullName>
    </submittedName>
</protein>
<dbReference type="PROSITE" id="PS50932">
    <property type="entry name" value="HTH_LACI_2"/>
    <property type="match status" value="1"/>
</dbReference>
<dbReference type="InterPro" id="IPR000843">
    <property type="entry name" value="HTH_LacI"/>
</dbReference>